<dbReference type="CDD" id="cd07377">
    <property type="entry name" value="WHTH_GntR"/>
    <property type="match status" value="1"/>
</dbReference>
<dbReference type="InterPro" id="IPR036388">
    <property type="entry name" value="WH-like_DNA-bd_sf"/>
</dbReference>
<evidence type="ECO:0000259" key="4">
    <source>
        <dbReference type="PROSITE" id="PS50949"/>
    </source>
</evidence>
<evidence type="ECO:0000256" key="2">
    <source>
        <dbReference type="ARBA" id="ARBA00023125"/>
    </source>
</evidence>
<dbReference type="EMBL" id="FCOJ02000015">
    <property type="protein sequence ID" value="SAK58817.1"/>
    <property type="molecule type" value="Genomic_DNA"/>
</dbReference>
<name>A0A158AP66_9BURK</name>
<accession>A0A158AP66</accession>
<feature type="domain" description="HTH gntR-type" evidence="4">
    <location>
        <begin position="28"/>
        <end position="96"/>
    </location>
</feature>
<keyword evidence="3" id="KW-0804">Transcription</keyword>
<dbReference type="PROSITE" id="PS50949">
    <property type="entry name" value="HTH_GNTR"/>
    <property type="match status" value="1"/>
</dbReference>
<evidence type="ECO:0000313" key="5">
    <source>
        <dbReference type="EMBL" id="SAK58817.1"/>
    </source>
</evidence>
<dbReference type="OrthoDB" id="1040417at2"/>
<keyword evidence="2" id="KW-0238">DNA-binding</keyword>
<proteinExistence type="predicted"/>
<dbReference type="InterPro" id="IPR008920">
    <property type="entry name" value="TF_FadR/GntR_C"/>
</dbReference>
<evidence type="ECO:0000256" key="1">
    <source>
        <dbReference type="ARBA" id="ARBA00023015"/>
    </source>
</evidence>
<dbReference type="SMART" id="SM00345">
    <property type="entry name" value="HTH_GNTR"/>
    <property type="match status" value="1"/>
</dbReference>
<dbReference type="InterPro" id="IPR000524">
    <property type="entry name" value="Tscrpt_reg_HTH_GntR"/>
</dbReference>
<dbReference type="RefSeq" id="WP_086967512.1">
    <property type="nucleotide sequence ID" value="NZ_FCOJ02000015.1"/>
</dbReference>
<dbReference type="Gene3D" id="1.10.10.10">
    <property type="entry name" value="Winged helix-like DNA-binding domain superfamily/Winged helix DNA-binding domain"/>
    <property type="match status" value="1"/>
</dbReference>
<sequence>MTLSPDLHAATLPASADASSAVLPGARRSLTAQLVDALRAQIDSQELKAGNRLATEAEMVQRFGVSRTVVREALSRLQAAGFVETRHGIGTFVCEAGHSPLLQLDPADVAGSIDALAILELRISLETESAGLAAMRCDAARLATMRSALADFSRSVSEATDTVSPDLRFHMEIAHATGNRYFVEIMEHLGTRMIPRTRITATPIPREQNAEYLLRVNREHEQIADAIERGDADSARTAMRLHLINSRERLRRAQAAAE</sequence>
<dbReference type="SUPFAM" id="SSF48008">
    <property type="entry name" value="GntR ligand-binding domain-like"/>
    <property type="match status" value="1"/>
</dbReference>
<dbReference type="AlphaFoldDB" id="A0A158AP66"/>
<dbReference type="STRING" id="1777143.AWB82_02569"/>
<gene>
    <name evidence="5" type="ORF">AWB82_02569</name>
</gene>
<dbReference type="SUPFAM" id="SSF46785">
    <property type="entry name" value="Winged helix' DNA-binding domain"/>
    <property type="match status" value="1"/>
</dbReference>
<dbReference type="Pfam" id="PF07729">
    <property type="entry name" value="FCD"/>
    <property type="match status" value="1"/>
</dbReference>
<evidence type="ECO:0000256" key="3">
    <source>
        <dbReference type="ARBA" id="ARBA00023163"/>
    </source>
</evidence>
<evidence type="ECO:0000313" key="6">
    <source>
        <dbReference type="Proteomes" id="UP000054596"/>
    </source>
</evidence>
<dbReference type="PANTHER" id="PTHR43537">
    <property type="entry name" value="TRANSCRIPTIONAL REGULATOR, GNTR FAMILY"/>
    <property type="match status" value="1"/>
</dbReference>
<dbReference type="PRINTS" id="PR00035">
    <property type="entry name" value="HTHGNTR"/>
</dbReference>
<keyword evidence="6" id="KW-1185">Reference proteome</keyword>
<dbReference type="InterPro" id="IPR011711">
    <property type="entry name" value="GntR_C"/>
</dbReference>
<dbReference type="SMART" id="SM00895">
    <property type="entry name" value="FCD"/>
    <property type="match status" value="1"/>
</dbReference>
<keyword evidence="1" id="KW-0805">Transcription regulation</keyword>
<dbReference type="GO" id="GO:0003677">
    <property type="term" value="F:DNA binding"/>
    <property type="evidence" value="ECO:0007669"/>
    <property type="project" value="UniProtKB-KW"/>
</dbReference>
<protein>
    <submittedName>
        <fullName evidence="5">GntR family transcriptional regulator</fullName>
    </submittedName>
</protein>
<dbReference type="Pfam" id="PF00392">
    <property type="entry name" value="GntR"/>
    <property type="match status" value="1"/>
</dbReference>
<comment type="caution">
    <text evidence="5">The sequence shown here is derived from an EMBL/GenBank/DDBJ whole genome shotgun (WGS) entry which is preliminary data.</text>
</comment>
<dbReference type="Proteomes" id="UP000054596">
    <property type="component" value="Unassembled WGS sequence"/>
</dbReference>
<dbReference type="PANTHER" id="PTHR43537:SF44">
    <property type="entry name" value="GNTR FAMILY REGULATORY PROTEIN"/>
    <property type="match status" value="1"/>
</dbReference>
<dbReference type="GO" id="GO:0003700">
    <property type="term" value="F:DNA-binding transcription factor activity"/>
    <property type="evidence" value="ECO:0007669"/>
    <property type="project" value="InterPro"/>
</dbReference>
<organism evidence="5 6">
    <name type="scientific">Caballeronia glebae</name>
    <dbReference type="NCBI Taxonomy" id="1777143"/>
    <lineage>
        <taxon>Bacteria</taxon>
        <taxon>Pseudomonadati</taxon>
        <taxon>Pseudomonadota</taxon>
        <taxon>Betaproteobacteria</taxon>
        <taxon>Burkholderiales</taxon>
        <taxon>Burkholderiaceae</taxon>
        <taxon>Caballeronia</taxon>
    </lineage>
</organism>
<reference evidence="5" key="1">
    <citation type="submission" date="2016-01" db="EMBL/GenBank/DDBJ databases">
        <authorList>
            <person name="Peeters C."/>
        </authorList>
    </citation>
    <scope>NUCLEOTIDE SEQUENCE [LARGE SCALE GENOMIC DNA]</scope>
    <source>
        <strain evidence="5">LMG 29325</strain>
    </source>
</reference>
<dbReference type="Gene3D" id="1.20.120.530">
    <property type="entry name" value="GntR ligand-binding domain-like"/>
    <property type="match status" value="1"/>
</dbReference>
<dbReference type="InterPro" id="IPR036390">
    <property type="entry name" value="WH_DNA-bd_sf"/>
</dbReference>